<protein>
    <submittedName>
        <fullName evidence="1">Uncharacterized protein</fullName>
    </submittedName>
</protein>
<dbReference type="AlphaFoldDB" id="A0A971CZ05"/>
<dbReference type="EMBL" id="JAAXZR010000019">
    <property type="protein sequence ID" value="NLT79526.1"/>
    <property type="molecule type" value="Genomic_DNA"/>
</dbReference>
<sequence>MTRRRSGVKVCCVIGAVVVVAAVAFFLMRQMGVAWLQPPLDLSSTRVEISQSDLFTPDVLRKGATHIENDASFMRGCAIDRISYDEPGIVGERGSNTYGTSVTFEMAYSCHGSNTQTMSLPSSGSYECLLQYAPDKSADGTGWVTISQGNG</sequence>
<evidence type="ECO:0000313" key="1">
    <source>
        <dbReference type="EMBL" id="NLT79526.1"/>
    </source>
</evidence>
<accession>A0A971CZ05</accession>
<evidence type="ECO:0000313" key="2">
    <source>
        <dbReference type="Proteomes" id="UP000767327"/>
    </source>
</evidence>
<proteinExistence type="predicted"/>
<dbReference type="Proteomes" id="UP000767327">
    <property type="component" value="Unassembled WGS sequence"/>
</dbReference>
<name>A0A971CZ05_9BIFI</name>
<comment type="caution">
    <text evidence="1">The sequence shown here is derived from an EMBL/GenBank/DDBJ whole genome shotgun (WGS) entry which is preliminary data.</text>
</comment>
<gene>
    <name evidence="1" type="ORF">GXW98_04470</name>
</gene>
<reference evidence="1" key="2">
    <citation type="submission" date="2020-01" db="EMBL/GenBank/DDBJ databases">
        <authorList>
            <person name="Campanaro S."/>
        </authorList>
    </citation>
    <scope>NUCLEOTIDE SEQUENCE</scope>
    <source>
        <strain evidence="1">AS01afH2WH_6</strain>
    </source>
</reference>
<organism evidence="1 2">
    <name type="scientific">Bifidobacterium crudilactis</name>
    <dbReference type="NCBI Taxonomy" id="327277"/>
    <lineage>
        <taxon>Bacteria</taxon>
        <taxon>Bacillati</taxon>
        <taxon>Actinomycetota</taxon>
        <taxon>Actinomycetes</taxon>
        <taxon>Bifidobacteriales</taxon>
        <taxon>Bifidobacteriaceae</taxon>
        <taxon>Bifidobacterium</taxon>
    </lineage>
</organism>
<dbReference type="RefSeq" id="WP_273173390.1">
    <property type="nucleotide sequence ID" value="NZ_JAAXZR010000019.1"/>
</dbReference>
<reference evidence="1" key="1">
    <citation type="journal article" date="2020" name="Biotechnol. Biofuels">
        <title>New insights from the biogas microbiome by comprehensive genome-resolved metagenomics of nearly 1600 species originating from multiple anaerobic digesters.</title>
        <authorList>
            <person name="Campanaro S."/>
            <person name="Treu L."/>
            <person name="Rodriguez-R L.M."/>
            <person name="Kovalovszki A."/>
            <person name="Ziels R.M."/>
            <person name="Maus I."/>
            <person name="Zhu X."/>
            <person name="Kougias P.G."/>
            <person name="Basile A."/>
            <person name="Luo G."/>
            <person name="Schluter A."/>
            <person name="Konstantinidis K.T."/>
            <person name="Angelidaki I."/>
        </authorList>
    </citation>
    <scope>NUCLEOTIDE SEQUENCE</scope>
    <source>
        <strain evidence="1">AS01afH2WH_6</strain>
    </source>
</reference>